<feature type="region of interest" description="Disordered" evidence="1">
    <location>
        <begin position="117"/>
        <end position="194"/>
    </location>
</feature>
<accession>A0A6J7I413</accession>
<evidence type="ECO:0000313" key="2">
    <source>
        <dbReference type="EMBL" id="CAB4925444.1"/>
    </source>
</evidence>
<organism evidence="2">
    <name type="scientific">freshwater metagenome</name>
    <dbReference type="NCBI Taxonomy" id="449393"/>
    <lineage>
        <taxon>unclassified sequences</taxon>
        <taxon>metagenomes</taxon>
        <taxon>ecological metagenomes</taxon>
    </lineage>
</organism>
<evidence type="ECO:0000256" key="1">
    <source>
        <dbReference type="SAM" id="MobiDB-lite"/>
    </source>
</evidence>
<proteinExistence type="predicted"/>
<protein>
    <submittedName>
        <fullName evidence="2">Unannotated protein</fullName>
    </submittedName>
</protein>
<sequence length="231" mass="25271">MRLLKSQGMRLGEHSVGGNCRLRGSQAEFRLHGCQLGEVSLSSAGKSWCPGFSNEINRRLNETSVGPVGVRGAPRQSLVDDTHLIARQRRLAPITRNLGRRRHAALDLLEQRGQLDRREGLPDQRGVSLQVGTSPCGLPRHERGEHAQACGQDADGPRNGIQRRAPIGETRRCDRGEAAEQHPPGSRSPDAAVRPAHSLVDADGAHRRCRGRAAMARRRNAVKGFGRLVHD</sequence>
<reference evidence="2" key="1">
    <citation type="submission" date="2020-05" db="EMBL/GenBank/DDBJ databases">
        <authorList>
            <person name="Chiriac C."/>
            <person name="Salcher M."/>
            <person name="Ghai R."/>
            <person name="Kavagutti S V."/>
        </authorList>
    </citation>
    <scope>NUCLEOTIDE SEQUENCE</scope>
</reference>
<name>A0A6J7I413_9ZZZZ</name>
<feature type="compositionally biased region" description="Basic and acidic residues" evidence="1">
    <location>
        <begin position="169"/>
        <end position="180"/>
    </location>
</feature>
<dbReference type="AlphaFoldDB" id="A0A6J7I413"/>
<gene>
    <name evidence="2" type="ORF">UFOPK3720_00447</name>
</gene>
<dbReference type="EMBL" id="CAFBNB010000060">
    <property type="protein sequence ID" value="CAB4925444.1"/>
    <property type="molecule type" value="Genomic_DNA"/>
</dbReference>